<reference evidence="1 2" key="1">
    <citation type="submission" date="2016-06" db="EMBL/GenBank/DDBJ databases">
        <title>Four novel species of enterococci isolated from chicken manure.</title>
        <authorList>
            <person name="Van Tyne D."/>
        </authorList>
    </citation>
    <scope>NUCLEOTIDE SEQUENCE [LARGE SCALE GENOMIC DNA]</scope>
    <source>
        <strain evidence="1 2">CU12B</strain>
    </source>
</reference>
<dbReference type="EMBL" id="MAEL01000038">
    <property type="protein sequence ID" value="KAF1303741.1"/>
    <property type="molecule type" value="Genomic_DNA"/>
</dbReference>
<evidence type="ECO:0000313" key="1">
    <source>
        <dbReference type="EMBL" id="KAF1303741.1"/>
    </source>
</evidence>
<keyword evidence="2" id="KW-1185">Reference proteome</keyword>
<comment type="caution">
    <text evidence="1">The sequence shown here is derived from an EMBL/GenBank/DDBJ whole genome shotgun (WGS) entry which is preliminary data.</text>
</comment>
<accession>A0ABQ6YZS7</accession>
<dbReference type="RefSeq" id="WP_161902089.1">
    <property type="nucleotide sequence ID" value="NZ_MAEL01000038.1"/>
</dbReference>
<sequence length="122" mass="14009">MQTKRFYAEKNGDIYCNLFIDTPAALRRLQHELIRLKFTHSQVLEMPSLKDSLSEIGVSLTLEYILVIINKQRLFQYAVHPITTPTVAPFLANDKIVIHSDYIEIFPEADAKPPYASFEILA</sequence>
<name>A0ABQ6YZS7_9ENTE</name>
<organism evidence="1 2">
    <name type="scientific">Candidatus Enterococcus willemsii</name>
    <dbReference type="NCBI Taxonomy" id="1857215"/>
    <lineage>
        <taxon>Bacteria</taxon>
        <taxon>Bacillati</taxon>
        <taxon>Bacillota</taxon>
        <taxon>Bacilli</taxon>
        <taxon>Lactobacillales</taxon>
        <taxon>Enterococcaceae</taxon>
        <taxon>Enterococcus</taxon>
    </lineage>
</organism>
<proteinExistence type="predicted"/>
<gene>
    <name evidence="1" type="ORF">BAU17_11180</name>
</gene>
<protein>
    <submittedName>
        <fullName evidence="1">Uncharacterized protein</fullName>
    </submittedName>
</protein>
<evidence type="ECO:0000313" key="2">
    <source>
        <dbReference type="Proteomes" id="UP000782705"/>
    </source>
</evidence>
<dbReference type="Proteomes" id="UP000782705">
    <property type="component" value="Unassembled WGS sequence"/>
</dbReference>